<evidence type="ECO:0000256" key="2">
    <source>
        <dbReference type="ARBA" id="ARBA00022491"/>
    </source>
</evidence>
<keyword evidence="10" id="KW-1185">Reference proteome</keyword>
<dbReference type="GO" id="GO:0045892">
    <property type="term" value="P:negative regulation of DNA-templated transcription"/>
    <property type="evidence" value="ECO:0007669"/>
    <property type="project" value="UniProtKB-UniRule"/>
</dbReference>
<dbReference type="Pfam" id="PF04844">
    <property type="entry name" value="Ovate"/>
    <property type="match status" value="1"/>
</dbReference>
<dbReference type="PANTHER" id="PTHR33057:SF82">
    <property type="entry name" value="TRANSCRIPTION REPRESSOR OFP5"/>
    <property type="match status" value="1"/>
</dbReference>
<dbReference type="Proteomes" id="UP000594263">
    <property type="component" value="Unplaced"/>
</dbReference>
<reference evidence="9" key="1">
    <citation type="submission" date="2021-01" db="UniProtKB">
        <authorList>
            <consortium name="EnsemblPlants"/>
        </authorList>
    </citation>
    <scope>IDENTIFICATION</scope>
</reference>
<evidence type="ECO:0000313" key="9">
    <source>
        <dbReference type="EnsemblPlants" id="Kaladp0010s0022.1.v1.1.CDS.1"/>
    </source>
</evidence>
<dbReference type="AlphaFoldDB" id="A0A7N0RFX3"/>
<evidence type="ECO:0000256" key="4">
    <source>
        <dbReference type="ARBA" id="ARBA00023163"/>
    </source>
</evidence>
<comment type="function">
    <text evidence="6">Transcriptional repressor that regulates multiple aspects of plant growth and development.</text>
</comment>
<evidence type="ECO:0000256" key="1">
    <source>
        <dbReference type="ARBA" id="ARBA00004123"/>
    </source>
</evidence>
<dbReference type="PANTHER" id="PTHR33057">
    <property type="entry name" value="TRANSCRIPTION REPRESSOR OFP7-RELATED"/>
    <property type="match status" value="1"/>
</dbReference>
<dbReference type="EnsemblPlants" id="Kaladp0010s0022.1.v1.1">
    <property type="protein sequence ID" value="Kaladp0010s0022.1.v1.1.CDS.1"/>
    <property type="gene ID" value="Kaladp0010s0022.v1.1"/>
</dbReference>
<dbReference type="InterPro" id="IPR006458">
    <property type="entry name" value="Ovate_C"/>
</dbReference>
<dbReference type="NCBIfam" id="TIGR01568">
    <property type="entry name" value="A_thal_3678"/>
    <property type="match status" value="1"/>
</dbReference>
<proteinExistence type="predicted"/>
<feature type="region of interest" description="Disordered" evidence="7">
    <location>
        <begin position="157"/>
        <end position="177"/>
    </location>
</feature>
<feature type="region of interest" description="Disordered" evidence="7">
    <location>
        <begin position="32"/>
        <end position="70"/>
    </location>
</feature>
<evidence type="ECO:0000256" key="6">
    <source>
        <dbReference type="RuleBase" id="RU367028"/>
    </source>
</evidence>
<feature type="compositionally biased region" description="Basic and acidic residues" evidence="7">
    <location>
        <begin position="46"/>
        <end position="70"/>
    </location>
</feature>
<dbReference type="InterPro" id="IPR038933">
    <property type="entry name" value="Ovate"/>
</dbReference>
<keyword evidence="5 6" id="KW-0539">Nucleus</keyword>
<organism evidence="9 10">
    <name type="scientific">Kalanchoe fedtschenkoi</name>
    <name type="common">Lavender scallops</name>
    <name type="synonym">South American air plant</name>
    <dbReference type="NCBI Taxonomy" id="63787"/>
    <lineage>
        <taxon>Eukaryota</taxon>
        <taxon>Viridiplantae</taxon>
        <taxon>Streptophyta</taxon>
        <taxon>Embryophyta</taxon>
        <taxon>Tracheophyta</taxon>
        <taxon>Spermatophyta</taxon>
        <taxon>Magnoliopsida</taxon>
        <taxon>eudicotyledons</taxon>
        <taxon>Gunneridae</taxon>
        <taxon>Pentapetalae</taxon>
        <taxon>Saxifragales</taxon>
        <taxon>Crassulaceae</taxon>
        <taxon>Kalanchoe</taxon>
    </lineage>
</organism>
<keyword evidence="4 6" id="KW-0804">Transcription</keyword>
<feature type="compositionally biased region" description="Basic residues" evidence="7">
    <location>
        <begin position="32"/>
        <end position="45"/>
    </location>
</feature>
<feature type="compositionally biased region" description="Basic residues" evidence="7">
    <location>
        <begin position="309"/>
        <end position="320"/>
    </location>
</feature>
<feature type="compositionally biased region" description="Basic and acidic residues" evidence="7">
    <location>
        <begin position="255"/>
        <end position="271"/>
    </location>
</feature>
<dbReference type="GO" id="GO:0005634">
    <property type="term" value="C:nucleus"/>
    <property type="evidence" value="ECO:0007669"/>
    <property type="project" value="UniProtKB-SubCell"/>
</dbReference>
<dbReference type="Gramene" id="Kaladp0010s0022.1.v1.1">
    <property type="protein sequence ID" value="Kaladp0010s0022.1.v1.1.CDS.1"/>
    <property type="gene ID" value="Kaladp0010s0022.v1.1"/>
</dbReference>
<protein>
    <recommendedName>
        <fullName evidence="6">Transcription repressor</fullName>
    </recommendedName>
    <alternativeName>
        <fullName evidence="6">Ovate family protein</fullName>
    </alternativeName>
</protein>
<evidence type="ECO:0000256" key="7">
    <source>
        <dbReference type="SAM" id="MobiDB-lite"/>
    </source>
</evidence>
<accession>A0A7N0RFX3</accession>
<dbReference type="PROSITE" id="PS51754">
    <property type="entry name" value="OVATE"/>
    <property type="match status" value="1"/>
</dbReference>
<name>A0A7N0RFX3_KALFE</name>
<keyword evidence="2 6" id="KW-0678">Repressor</keyword>
<evidence type="ECO:0000313" key="10">
    <source>
        <dbReference type="Proteomes" id="UP000594263"/>
    </source>
</evidence>
<feature type="region of interest" description="Disordered" evidence="7">
    <location>
        <begin position="238"/>
        <end position="276"/>
    </location>
</feature>
<feature type="compositionally biased region" description="Low complexity" evidence="7">
    <location>
        <begin position="239"/>
        <end position="253"/>
    </location>
</feature>
<evidence type="ECO:0000256" key="3">
    <source>
        <dbReference type="ARBA" id="ARBA00023015"/>
    </source>
</evidence>
<keyword evidence="3 6" id="KW-0805">Transcription regulation</keyword>
<evidence type="ECO:0000256" key="5">
    <source>
        <dbReference type="ARBA" id="ARBA00023242"/>
    </source>
</evidence>
<feature type="region of interest" description="Disordered" evidence="7">
    <location>
        <begin position="304"/>
        <end position="324"/>
    </location>
</feature>
<sequence length="445" mass="50132">MNWGRKKTATSSVQQTRMSSISKMFPVSWFSRLRKGSSGKRKGGRKGKEVKNNGEKEVGSQRERSSRAEKFYGEAEEKFWRLSFSDESVQGGKSRGGCSGSVSCDRHNEMDLTPSTCRSCGAKGGGKGVVKTSLDFSDMVLDLRKARDSHRRIETCRDGNRETKGEPRNSKISRRDGNLRNIDLHQINHSPNRVAKCASLKGADKKMVGAKGAEGEPTIQNSAVNDILEVKPVKPFQASVRVSQRSPSSSSSQKQHHEASPLREGDSKLEKLQLQGSSVSENLGEVKLAELSLEDGEERKSIYISKESMKRRSKSGRGSKVKVYSPRTPSKAELCKIRALEDLKKTRMKMRVKKKEEKERELLESFAVVKCSFDPQKDFRNSMLEMILQKGICQPEELEGLLTCYLTLNSDEYHDLIIKVFRQVWFDLNKDRLDPRLRGGEIFNS</sequence>
<evidence type="ECO:0000259" key="8">
    <source>
        <dbReference type="PROSITE" id="PS51754"/>
    </source>
</evidence>
<comment type="subcellular location">
    <subcellularLocation>
        <location evidence="1 6">Nucleus</location>
    </subcellularLocation>
</comment>
<feature type="domain" description="OVATE" evidence="8">
    <location>
        <begin position="368"/>
        <end position="427"/>
    </location>
</feature>